<dbReference type="RefSeq" id="WP_146584309.1">
    <property type="nucleotide sequence ID" value="NZ_SJPO01000002.1"/>
</dbReference>
<name>A0A5C5YTG3_9BACT</name>
<protein>
    <submittedName>
        <fullName evidence="2">Uncharacterized protein</fullName>
    </submittedName>
</protein>
<feature type="compositionally biased region" description="Acidic residues" evidence="1">
    <location>
        <begin position="305"/>
        <end position="314"/>
    </location>
</feature>
<keyword evidence="3" id="KW-1185">Reference proteome</keyword>
<proteinExistence type="predicted"/>
<evidence type="ECO:0000256" key="1">
    <source>
        <dbReference type="SAM" id="MobiDB-lite"/>
    </source>
</evidence>
<reference evidence="2 3" key="1">
    <citation type="submission" date="2019-02" db="EMBL/GenBank/DDBJ databases">
        <title>Deep-cultivation of Planctomycetes and their phenomic and genomic characterization uncovers novel biology.</title>
        <authorList>
            <person name="Wiegand S."/>
            <person name="Jogler M."/>
            <person name="Boedeker C."/>
            <person name="Pinto D."/>
            <person name="Vollmers J."/>
            <person name="Rivas-Marin E."/>
            <person name="Kohn T."/>
            <person name="Peeters S.H."/>
            <person name="Heuer A."/>
            <person name="Rast P."/>
            <person name="Oberbeckmann S."/>
            <person name="Bunk B."/>
            <person name="Jeske O."/>
            <person name="Meyerdierks A."/>
            <person name="Storesund J.E."/>
            <person name="Kallscheuer N."/>
            <person name="Luecker S."/>
            <person name="Lage O.M."/>
            <person name="Pohl T."/>
            <person name="Merkel B.J."/>
            <person name="Hornburger P."/>
            <person name="Mueller R.-W."/>
            <person name="Bruemmer F."/>
            <person name="Labrenz M."/>
            <person name="Spormann A.M."/>
            <person name="Op Den Camp H."/>
            <person name="Overmann J."/>
            <person name="Amann R."/>
            <person name="Jetten M.S.M."/>
            <person name="Mascher T."/>
            <person name="Medema M.H."/>
            <person name="Devos D.P."/>
            <person name="Kaster A.-K."/>
            <person name="Ovreas L."/>
            <person name="Rohde M."/>
            <person name="Galperin M.Y."/>
            <person name="Jogler C."/>
        </authorList>
    </citation>
    <scope>NUCLEOTIDE SEQUENCE [LARGE SCALE GENOMIC DNA]</scope>
    <source>
        <strain evidence="2 3">Pla123a</strain>
    </source>
</reference>
<evidence type="ECO:0000313" key="3">
    <source>
        <dbReference type="Proteomes" id="UP000318478"/>
    </source>
</evidence>
<sequence>MNAYLESADEISGASRGTAKIGSLVKWTAYLLPSRTSQQRAERALNTLALSEIDYLTACVIDANRTKPAQGRDILYHAVRGNDISTAEMVATASAVGGLNVDQALANLALVRNAETSSVGAWRFENRWMLNTRVRMWLTQYAWRKAELVRLALLAYRADHGEYPATLEELSPDYITYDDTQLDLLDPWNGLPFGYEPEGFEHTATVDLYAPFVAAGTPVLWGGGTHPENLVESEEQFELDEEGKIVEVSHLHEEEQDELSPGHTLETRTVVGLGGTGIRFFMPLPTDSAEQLEQSERPTFGDPEPREEDDGEEE</sequence>
<feature type="region of interest" description="Disordered" evidence="1">
    <location>
        <begin position="282"/>
        <end position="314"/>
    </location>
</feature>
<comment type="caution">
    <text evidence="2">The sequence shown here is derived from an EMBL/GenBank/DDBJ whole genome shotgun (WGS) entry which is preliminary data.</text>
</comment>
<dbReference type="Proteomes" id="UP000318478">
    <property type="component" value="Unassembled WGS sequence"/>
</dbReference>
<evidence type="ECO:0000313" key="2">
    <source>
        <dbReference type="EMBL" id="TWT78070.1"/>
    </source>
</evidence>
<organism evidence="2 3">
    <name type="scientific">Posidoniimonas polymericola</name>
    <dbReference type="NCBI Taxonomy" id="2528002"/>
    <lineage>
        <taxon>Bacteria</taxon>
        <taxon>Pseudomonadati</taxon>
        <taxon>Planctomycetota</taxon>
        <taxon>Planctomycetia</taxon>
        <taxon>Pirellulales</taxon>
        <taxon>Lacipirellulaceae</taxon>
        <taxon>Posidoniimonas</taxon>
    </lineage>
</organism>
<gene>
    <name evidence="2" type="ORF">Pla123a_08590</name>
</gene>
<accession>A0A5C5YTG3</accession>
<dbReference type="AlphaFoldDB" id="A0A5C5YTG3"/>
<dbReference type="OrthoDB" id="223245at2"/>
<dbReference type="EMBL" id="SJPO01000002">
    <property type="protein sequence ID" value="TWT78070.1"/>
    <property type="molecule type" value="Genomic_DNA"/>
</dbReference>